<comment type="caution">
    <text evidence="4">The sequence shown here is derived from an EMBL/GenBank/DDBJ whole genome shotgun (WGS) entry which is preliminary data.</text>
</comment>
<dbReference type="PROSITE" id="PS00818">
    <property type="entry name" value="DPS_1"/>
    <property type="match status" value="1"/>
</dbReference>
<keyword evidence="4" id="KW-0238">DNA-binding</keyword>
<dbReference type="GO" id="GO:0003677">
    <property type="term" value="F:DNA binding"/>
    <property type="evidence" value="ECO:0007669"/>
    <property type="project" value="UniProtKB-KW"/>
</dbReference>
<dbReference type="InterPro" id="IPR002177">
    <property type="entry name" value="DPS_DNA-bd"/>
</dbReference>
<reference evidence="4 5" key="1">
    <citation type="submission" date="2024-06" db="EMBL/GenBank/DDBJ databases">
        <title>Sorghum-associated microbial communities from plants grown in Nebraska, USA.</title>
        <authorList>
            <person name="Schachtman D."/>
        </authorList>
    </citation>
    <scope>NUCLEOTIDE SEQUENCE [LARGE SCALE GENOMIC DNA]</scope>
    <source>
        <strain evidence="4 5">2857</strain>
    </source>
</reference>
<dbReference type="InterPro" id="IPR009078">
    <property type="entry name" value="Ferritin-like_SF"/>
</dbReference>
<dbReference type="CDD" id="cd01043">
    <property type="entry name" value="DPS"/>
    <property type="match status" value="1"/>
</dbReference>
<evidence type="ECO:0000259" key="3">
    <source>
        <dbReference type="Pfam" id="PF00210"/>
    </source>
</evidence>
<dbReference type="Pfam" id="PF00210">
    <property type="entry name" value="Ferritin"/>
    <property type="match status" value="1"/>
</dbReference>
<dbReference type="PANTHER" id="PTHR42932">
    <property type="entry name" value="GENERAL STRESS PROTEIN 20U"/>
    <property type="match status" value="1"/>
</dbReference>
<protein>
    <submittedName>
        <fullName evidence="4">Starvation-inducible DNA-binding protein</fullName>
    </submittedName>
</protein>
<evidence type="ECO:0000313" key="4">
    <source>
        <dbReference type="EMBL" id="MET4581004.1"/>
    </source>
</evidence>
<feature type="domain" description="Ferritin/DPS" evidence="3">
    <location>
        <begin position="30"/>
        <end position="163"/>
    </location>
</feature>
<evidence type="ECO:0000256" key="2">
    <source>
        <dbReference type="RuleBase" id="RU003875"/>
    </source>
</evidence>
<evidence type="ECO:0000256" key="1">
    <source>
        <dbReference type="ARBA" id="ARBA00009497"/>
    </source>
</evidence>
<dbReference type="PANTHER" id="PTHR42932:SF2">
    <property type="entry name" value="DNA PROTECTION DURING STARVATION PROTEIN 1"/>
    <property type="match status" value="1"/>
</dbReference>
<dbReference type="RefSeq" id="WP_354023203.1">
    <property type="nucleotide sequence ID" value="NZ_JBEPSJ010000001.1"/>
</dbReference>
<dbReference type="EMBL" id="JBEPSJ010000001">
    <property type="protein sequence ID" value="MET4581004.1"/>
    <property type="molecule type" value="Genomic_DNA"/>
</dbReference>
<dbReference type="InterPro" id="IPR012347">
    <property type="entry name" value="Ferritin-like"/>
</dbReference>
<dbReference type="InterPro" id="IPR008331">
    <property type="entry name" value="Ferritin_DPS_dom"/>
</dbReference>
<evidence type="ECO:0000313" key="5">
    <source>
        <dbReference type="Proteomes" id="UP001549257"/>
    </source>
</evidence>
<organism evidence="4 5">
    <name type="scientific">Conyzicola nivalis</name>
    <dbReference type="NCBI Taxonomy" id="1477021"/>
    <lineage>
        <taxon>Bacteria</taxon>
        <taxon>Bacillati</taxon>
        <taxon>Actinomycetota</taxon>
        <taxon>Actinomycetes</taxon>
        <taxon>Micrococcales</taxon>
        <taxon>Microbacteriaceae</taxon>
        <taxon>Conyzicola</taxon>
    </lineage>
</organism>
<dbReference type="PIRSF" id="PIRSF005900">
    <property type="entry name" value="Dps"/>
    <property type="match status" value="1"/>
</dbReference>
<dbReference type="Proteomes" id="UP001549257">
    <property type="component" value="Unassembled WGS sequence"/>
</dbReference>
<dbReference type="PRINTS" id="PR01346">
    <property type="entry name" value="HELNAPAPROT"/>
</dbReference>
<comment type="similarity">
    <text evidence="1 2">Belongs to the Dps family.</text>
</comment>
<keyword evidence="5" id="KW-1185">Reference proteome</keyword>
<name>A0ABV2QIY1_9MICO</name>
<proteinExistence type="inferred from homology"/>
<accession>A0ABV2QIY1</accession>
<dbReference type="InterPro" id="IPR023188">
    <property type="entry name" value="DPS_DNA-bd_CS"/>
</dbReference>
<dbReference type="SUPFAM" id="SSF47240">
    <property type="entry name" value="Ferritin-like"/>
    <property type="match status" value="1"/>
</dbReference>
<sequence>MPNDQNQHIVDIPMSSTPRFIASHTLLSSLQSVLVDLIELNLQGKQAHWNVVGPNFPDVHRQLDLIVSTARNAADGVAERMRAVGGIPDGLSSTVAETTGLLAYPRGEVTTRQTIDLISERIYTSVANARAVHSAVDDEDRVSADLLNGTIAQLEQHAWLLSSENRSPSL</sequence>
<dbReference type="Gene3D" id="1.20.1260.10">
    <property type="match status" value="1"/>
</dbReference>
<gene>
    <name evidence="4" type="ORF">ABIE21_000494</name>
</gene>